<proteinExistence type="predicted"/>
<evidence type="ECO:0008006" key="2">
    <source>
        <dbReference type="Google" id="ProtNLM"/>
    </source>
</evidence>
<dbReference type="RefSeq" id="WP_179979512.1">
    <property type="nucleotide sequence ID" value="NZ_LT608333.1"/>
</dbReference>
<reference evidence="1" key="1">
    <citation type="submission" date="2016-08" db="EMBL/GenBank/DDBJ databases">
        <authorList>
            <person name="Seilhamer J.J."/>
        </authorList>
    </citation>
    <scope>NUCLEOTIDE SEQUENCE</scope>
    <source>
        <strain evidence="1">86-1</strain>
    </source>
</reference>
<dbReference type="InterPro" id="IPR014998">
    <property type="entry name" value="DUF1848"/>
</dbReference>
<dbReference type="AlphaFoldDB" id="A0A212L020"/>
<gene>
    <name evidence="1" type="ORF">KL86DES1_10690</name>
</gene>
<accession>A0A212L020</accession>
<dbReference type="EMBL" id="FMJC01000001">
    <property type="protein sequence ID" value="SCM70872.1"/>
    <property type="molecule type" value="Genomic_DNA"/>
</dbReference>
<evidence type="ECO:0000313" key="1">
    <source>
        <dbReference type="EMBL" id="SCM70872.1"/>
    </source>
</evidence>
<protein>
    <recommendedName>
        <fullName evidence="2">DUF1848 domain-containing protein</fullName>
    </recommendedName>
</protein>
<organism evidence="1">
    <name type="scientific">uncultured Desulfovibrio sp</name>
    <dbReference type="NCBI Taxonomy" id="167968"/>
    <lineage>
        <taxon>Bacteria</taxon>
        <taxon>Pseudomonadati</taxon>
        <taxon>Thermodesulfobacteriota</taxon>
        <taxon>Desulfovibrionia</taxon>
        <taxon>Desulfovibrionales</taxon>
        <taxon>Desulfovibrionaceae</taxon>
        <taxon>Desulfovibrio</taxon>
        <taxon>environmental samples</taxon>
    </lineage>
</organism>
<name>A0A212L020_9BACT</name>
<dbReference type="Pfam" id="PF08902">
    <property type="entry name" value="DUF1848"/>
    <property type="match status" value="1"/>
</dbReference>
<sequence length="350" mass="38605">MKWPLVTINAASGPVRAVAPTLLAVSRATDVPAFYMPWFMKRLEAGYACWVNPFSGKPQYVSMARARAVVFWSKNPLPLIAHLPAVEARGLASYVQYTLNDYETEGWEPGVPPLARRVETFRRLAEAVGPDRVVWRFDPLMLAANPGSRMLSCEDLLERVERLAQALAGCTTKLVFSFADIAPYRKVAENLRRKGMTWRDFTPDEMRRMAAAIAAICARHGMRVATCGEKADLSAQGVEHNRCTDPELILQLTRRHPDVLELFGISASEQMLLPGASGILGEASGTEYPRDPGQRPTCLCVPCKDIGQYNTCPHGCVYCYANTSEAAARRSYQAHSVDGESIAELPGGRE</sequence>